<proteinExistence type="predicted"/>
<accession>A0AAW2PJ33</accession>
<comment type="caution">
    <text evidence="2">The sequence shown here is derived from an EMBL/GenBank/DDBJ whole genome shotgun (WGS) entry which is preliminary data.</text>
</comment>
<evidence type="ECO:0000259" key="1">
    <source>
        <dbReference type="Pfam" id="PF07727"/>
    </source>
</evidence>
<reference evidence="2" key="2">
    <citation type="journal article" date="2024" name="Plant">
        <title>Genomic evolution and insights into agronomic trait innovations of Sesamum species.</title>
        <authorList>
            <person name="Miao H."/>
            <person name="Wang L."/>
            <person name="Qu L."/>
            <person name="Liu H."/>
            <person name="Sun Y."/>
            <person name="Le M."/>
            <person name="Wang Q."/>
            <person name="Wei S."/>
            <person name="Zheng Y."/>
            <person name="Lin W."/>
            <person name="Duan Y."/>
            <person name="Cao H."/>
            <person name="Xiong S."/>
            <person name="Wang X."/>
            <person name="Wei L."/>
            <person name="Li C."/>
            <person name="Ma Q."/>
            <person name="Ju M."/>
            <person name="Zhao R."/>
            <person name="Li G."/>
            <person name="Mu C."/>
            <person name="Tian Q."/>
            <person name="Mei H."/>
            <person name="Zhang T."/>
            <person name="Gao T."/>
            <person name="Zhang H."/>
        </authorList>
    </citation>
    <scope>NUCLEOTIDE SEQUENCE</scope>
    <source>
        <strain evidence="2">G02</strain>
    </source>
</reference>
<organism evidence="2">
    <name type="scientific">Sesamum radiatum</name>
    <name type="common">Black benniseed</name>
    <dbReference type="NCBI Taxonomy" id="300843"/>
    <lineage>
        <taxon>Eukaryota</taxon>
        <taxon>Viridiplantae</taxon>
        <taxon>Streptophyta</taxon>
        <taxon>Embryophyta</taxon>
        <taxon>Tracheophyta</taxon>
        <taxon>Spermatophyta</taxon>
        <taxon>Magnoliopsida</taxon>
        <taxon>eudicotyledons</taxon>
        <taxon>Gunneridae</taxon>
        <taxon>Pentapetalae</taxon>
        <taxon>asterids</taxon>
        <taxon>lamiids</taxon>
        <taxon>Lamiales</taxon>
        <taxon>Pedaliaceae</taxon>
        <taxon>Sesamum</taxon>
    </lineage>
</organism>
<protein>
    <submittedName>
        <fullName evidence="2">Mitochondrial protein</fullName>
    </submittedName>
</protein>
<sequence length="144" mass="16656">MSDIDSDKWLEAMKFEMDSMGSNQVWILVDPPKGIRPVRVYKRKLGVNGELTAFKTRLGAKGYTQQLGVDFEETYSPVAMAKSIRILLAIAALYDYEIWQMDVKTIFLNGFVEEEIYMDQPEGFTTIGEEQKVYRFQRSMYGLK</sequence>
<dbReference type="AlphaFoldDB" id="A0AAW2PJ33"/>
<name>A0AAW2PJ33_SESRA</name>
<gene>
    <name evidence="2" type="ORF">Sradi_4003000</name>
</gene>
<reference evidence="2" key="1">
    <citation type="submission" date="2020-06" db="EMBL/GenBank/DDBJ databases">
        <authorList>
            <person name="Li T."/>
            <person name="Hu X."/>
            <person name="Zhang T."/>
            <person name="Song X."/>
            <person name="Zhang H."/>
            <person name="Dai N."/>
            <person name="Sheng W."/>
            <person name="Hou X."/>
            <person name="Wei L."/>
        </authorList>
    </citation>
    <scope>NUCLEOTIDE SEQUENCE</scope>
    <source>
        <strain evidence="2">G02</strain>
        <tissue evidence="2">Leaf</tissue>
    </source>
</reference>
<evidence type="ECO:0000313" key="2">
    <source>
        <dbReference type="EMBL" id="KAL0355561.1"/>
    </source>
</evidence>
<feature type="domain" description="Reverse transcriptase Ty1/copia-type" evidence="1">
    <location>
        <begin position="23"/>
        <end position="144"/>
    </location>
</feature>
<dbReference type="EMBL" id="JACGWJ010000017">
    <property type="protein sequence ID" value="KAL0355561.1"/>
    <property type="molecule type" value="Genomic_DNA"/>
</dbReference>
<dbReference type="InterPro" id="IPR013103">
    <property type="entry name" value="RVT_2"/>
</dbReference>
<dbReference type="Pfam" id="PF07727">
    <property type="entry name" value="RVT_2"/>
    <property type="match status" value="1"/>
</dbReference>